<name>A0ABX1HTD0_9VIBR</name>
<dbReference type="CDD" id="cd20739">
    <property type="entry name" value="PoNe_DUF637"/>
    <property type="match status" value="1"/>
</dbReference>
<keyword evidence="3" id="KW-1185">Reference proteome</keyword>
<evidence type="ECO:0000256" key="1">
    <source>
        <dbReference type="SAM" id="MobiDB-lite"/>
    </source>
</evidence>
<sequence>MLNKAEYKENSELNTSDYELTEKNKAKIDECLKDRQEAMKARTGEDGYNAQIAKINQQSAKIGELAADDFVRNKCPNAKLLHPKDIGTSISKPGDFDMVYEVEEPPPGEIIIVEAKGGSSPLGSRKIGNMAYQQGTTEYTAEITRLMSKNKEGTTEKITARKIQHAASFGIPIRYIHTQTSIPESGNASDVIVDAAEFKIDSKGLI</sequence>
<protein>
    <recommendedName>
        <fullName evidence="4">Tox-REase-7 domain-containing protein</fullName>
    </recommendedName>
</protein>
<feature type="compositionally biased region" description="Basic and acidic residues" evidence="1">
    <location>
        <begin position="1"/>
        <end position="11"/>
    </location>
</feature>
<dbReference type="EMBL" id="SHOE01000002">
    <property type="protein sequence ID" value="NKJ66713.1"/>
    <property type="molecule type" value="Genomic_DNA"/>
</dbReference>
<feature type="region of interest" description="Disordered" evidence="1">
    <location>
        <begin position="1"/>
        <end position="20"/>
    </location>
</feature>
<proteinExistence type="predicted"/>
<comment type="caution">
    <text evidence="2">The sequence shown here is derived from an EMBL/GenBank/DDBJ whole genome shotgun (WGS) entry which is preliminary data.</text>
</comment>
<dbReference type="Proteomes" id="UP000778757">
    <property type="component" value="Unassembled WGS sequence"/>
</dbReference>
<evidence type="ECO:0008006" key="4">
    <source>
        <dbReference type="Google" id="ProtNLM"/>
    </source>
</evidence>
<accession>A0ABX1HTD0</accession>
<dbReference type="InterPro" id="IPR049762">
    <property type="entry name" value="PoNe_dom"/>
</dbReference>
<evidence type="ECO:0000313" key="2">
    <source>
        <dbReference type="EMBL" id="NKJ66713.1"/>
    </source>
</evidence>
<gene>
    <name evidence="2" type="ORF">EX191_02825</name>
</gene>
<organism evidence="2 3">
    <name type="scientific">Vibrio chemaguriensis</name>
    <dbReference type="NCBI Taxonomy" id="2527672"/>
    <lineage>
        <taxon>Bacteria</taxon>
        <taxon>Pseudomonadati</taxon>
        <taxon>Pseudomonadota</taxon>
        <taxon>Gammaproteobacteria</taxon>
        <taxon>Vibrionales</taxon>
        <taxon>Vibrionaceae</taxon>
        <taxon>Vibrio</taxon>
    </lineage>
</organism>
<evidence type="ECO:0000313" key="3">
    <source>
        <dbReference type="Proteomes" id="UP000778757"/>
    </source>
</evidence>
<reference evidence="2 3" key="1">
    <citation type="journal article" date="2019" name="Curr. Microbiol.">
        <title>Vibrio chemaguriensis sp. nov., from Sundarbans, Bay of Bengal.</title>
        <authorList>
            <person name="Ghosh A."/>
            <person name="Bhadury P."/>
        </authorList>
    </citation>
    <scope>NUCLEOTIDE SEQUENCE [LARGE SCALE GENOMIC DNA]</scope>
    <source>
        <strain evidence="2 3">Iso1</strain>
    </source>
</reference>